<dbReference type="Gene3D" id="3.40.50.150">
    <property type="entry name" value="Vaccinia Virus protein VP39"/>
    <property type="match status" value="1"/>
</dbReference>
<dbReference type="EMBL" id="QGKU01000048">
    <property type="protein sequence ID" value="PWR01685.1"/>
    <property type="molecule type" value="Genomic_DNA"/>
</dbReference>
<comment type="caution">
    <text evidence="4">The sequence shown here is derived from an EMBL/GenBank/DDBJ whole genome shotgun (WGS) entry which is preliminary data.</text>
</comment>
<organism evidence="4 5">
    <name type="scientific">Meridianimarinicoccus roseus</name>
    <dbReference type="NCBI Taxonomy" id="2072018"/>
    <lineage>
        <taxon>Bacteria</taxon>
        <taxon>Pseudomonadati</taxon>
        <taxon>Pseudomonadota</taxon>
        <taxon>Alphaproteobacteria</taxon>
        <taxon>Rhodobacterales</taxon>
        <taxon>Paracoccaceae</taxon>
        <taxon>Meridianimarinicoccus</taxon>
    </lineage>
</organism>
<evidence type="ECO:0000256" key="2">
    <source>
        <dbReference type="ARBA" id="ARBA00022691"/>
    </source>
</evidence>
<keyword evidence="2" id="KW-0949">S-adenosyl-L-methionine</keyword>
<evidence type="ECO:0000259" key="3">
    <source>
        <dbReference type="Pfam" id="PF05175"/>
    </source>
</evidence>
<keyword evidence="5" id="KW-1185">Reference proteome</keyword>
<keyword evidence="1 4" id="KW-0489">Methyltransferase</keyword>
<dbReference type="PANTHER" id="PTHR47739:SF1">
    <property type="entry name" value="TRNA1(VAL) (ADENINE(37)-N6)-METHYLTRANSFERASE"/>
    <property type="match status" value="1"/>
</dbReference>
<dbReference type="InterPro" id="IPR050210">
    <property type="entry name" value="tRNA_Adenine-N(6)_MTase"/>
</dbReference>
<name>A0A2V2L8Y0_9RHOB</name>
<sequence length="253" mass="26668">MDGALTRDAFLGGRLHLLQPTRGYRAGTDPVLLAAAVPAKAGQSVLDLGCGVGAAALCLGVRVPGLHLTGVELQPDYADLARRNAAEADIALDVVTADLRALPPTVLAHSFDHVLTNPPYFQRRHGTGAGNAGRETAMGEALPLADWLDASIRRVRPGGTLTLIQRTERLPEALGAVLGRMGACQVLPITGRAGRPAGLFVLHAVKGRRTPFRLCAPLVTHTGESHTADTEQYTHDLYKVLRNAAPLPGFPAP</sequence>
<keyword evidence="4" id="KW-0808">Transferase</keyword>
<dbReference type="PROSITE" id="PS00092">
    <property type="entry name" value="N6_MTASE"/>
    <property type="match status" value="1"/>
</dbReference>
<dbReference type="InterPro" id="IPR029063">
    <property type="entry name" value="SAM-dependent_MTases_sf"/>
</dbReference>
<dbReference type="CDD" id="cd02440">
    <property type="entry name" value="AdoMet_MTases"/>
    <property type="match status" value="1"/>
</dbReference>
<protein>
    <submittedName>
        <fullName evidence="4">Methyltransferase</fullName>
    </submittedName>
</protein>
<dbReference type="GO" id="GO:0032259">
    <property type="term" value="P:methylation"/>
    <property type="evidence" value="ECO:0007669"/>
    <property type="project" value="UniProtKB-KW"/>
</dbReference>
<evidence type="ECO:0000313" key="4">
    <source>
        <dbReference type="EMBL" id="PWR01685.1"/>
    </source>
</evidence>
<dbReference type="AlphaFoldDB" id="A0A2V2L8Y0"/>
<dbReference type="OrthoDB" id="5489421at2"/>
<dbReference type="InterPro" id="IPR002052">
    <property type="entry name" value="DNA_methylase_N6_adenine_CS"/>
</dbReference>
<dbReference type="GO" id="GO:0008757">
    <property type="term" value="F:S-adenosylmethionine-dependent methyltransferase activity"/>
    <property type="evidence" value="ECO:0007669"/>
    <property type="project" value="UniProtKB-ARBA"/>
</dbReference>
<dbReference type="PANTHER" id="PTHR47739">
    <property type="entry name" value="TRNA1(VAL) (ADENINE(37)-N6)-METHYLTRANSFERASE"/>
    <property type="match status" value="1"/>
</dbReference>
<evidence type="ECO:0000313" key="5">
    <source>
        <dbReference type="Proteomes" id="UP000245680"/>
    </source>
</evidence>
<accession>A0A2V2L8Y0</accession>
<dbReference type="InterPro" id="IPR007848">
    <property type="entry name" value="Small_mtfrase_dom"/>
</dbReference>
<dbReference type="Pfam" id="PF05175">
    <property type="entry name" value="MTS"/>
    <property type="match status" value="1"/>
</dbReference>
<dbReference type="GO" id="GO:0003676">
    <property type="term" value="F:nucleic acid binding"/>
    <property type="evidence" value="ECO:0007669"/>
    <property type="project" value="InterPro"/>
</dbReference>
<reference evidence="4 5" key="1">
    <citation type="submission" date="2018-05" db="EMBL/GenBank/DDBJ databases">
        <title>Rhodobacteraceae gen. nov., sp. nov. isolated from sea water.</title>
        <authorList>
            <person name="Ren Y."/>
        </authorList>
    </citation>
    <scope>NUCLEOTIDE SEQUENCE [LARGE SCALE GENOMIC DNA]</scope>
    <source>
        <strain evidence="4 5">TG-679</strain>
    </source>
</reference>
<proteinExistence type="predicted"/>
<dbReference type="SUPFAM" id="SSF53335">
    <property type="entry name" value="S-adenosyl-L-methionine-dependent methyltransferases"/>
    <property type="match status" value="1"/>
</dbReference>
<dbReference type="RefSeq" id="WP_109812726.1">
    <property type="nucleotide sequence ID" value="NZ_QGKU01000048.1"/>
</dbReference>
<gene>
    <name evidence="4" type="ORF">DKT77_16320</name>
</gene>
<feature type="domain" description="Methyltransferase small" evidence="3">
    <location>
        <begin position="32"/>
        <end position="125"/>
    </location>
</feature>
<evidence type="ECO:0000256" key="1">
    <source>
        <dbReference type="ARBA" id="ARBA00022603"/>
    </source>
</evidence>
<dbReference type="GO" id="GO:0008170">
    <property type="term" value="F:N-methyltransferase activity"/>
    <property type="evidence" value="ECO:0007669"/>
    <property type="project" value="UniProtKB-ARBA"/>
</dbReference>
<dbReference type="Proteomes" id="UP000245680">
    <property type="component" value="Unassembled WGS sequence"/>
</dbReference>